<name>A0A9D1JSS6_9FIRM</name>
<evidence type="ECO:0000313" key="2">
    <source>
        <dbReference type="Proteomes" id="UP000823927"/>
    </source>
</evidence>
<sequence length="265" mass="30104">MYNTISMTQFAASITDAMNAERPKMAQESAKVVQEVIRQQAPEGVDRVMIYNPDAVGMWLFQKYTEDFAPVLKNVQLGIPVKTVMPSVTPVCFGTMYTGVLPQVHGIMKYEKHVITTDSLFDALPRQGKKVAIVAVEGSSMAIIFGERNVDYYILPYDEDVTNKALELIKEDRYDLIAVYNQEYDDQMHATGVESEASMKALHHHIESFDRLANAVKENWKDHNSLVCWATDHGIHQMENGHGNHGDDIEEDMNVMHFYGVYPRR</sequence>
<dbReference type="EMBL" id="DVIT01000059">
    <property type="protein sequence ID" value="HIS48630.1"/>
    <property type="molecule type" value="Genomic_DNA"/>
</dbReference>
<reference evidence="1" key="1">
    <citation type="submission" date="2020-10" db="EMBL/GenBank/DDBJ databases">
        <authorList>
            <person name="Gilroy R."/>
        </authorList>
    </citation>
    <scope>NUCLEOTIDE SEQUENCE</scope>
    <source>
        <strain evidence="1">CHK178-757</strain>
    </source>
</reference>
<dbReference type="InterPro" id="IPR002591">
    <property type="entry name" value="Phosphodiest/P_Trfase"/>
</dbReference>
<dbReference type="Pfam" id="PF01663">
    <property type="entry name" value="Phosphodiest"/>
    <property type="match status" value="1"/>
</dbReference>
<dbReference type="AlphaFoldDB" id="A0A9D1JSS6"/>
<proteinExistence type="predicted"/>
<dbReference type="SUPFAM" id="SSF53649">
    <property type="entry name" value="Alkaline phosphatase-like"/>
    <property type="match status" value="1"/>
</dbReference>
<dbReference type="Proteomes" id="UP000823927">
    <property type="component" value="Unassembled WGS sequence"/>
</dbReference>
<gene>
    <name evidence="1" type="ORF">IAB46_13965</name>
</gene>
<reference evidence="1" key="2">
    <citation type="journal article" date="2021" name="PeerJ">
        <title>Extensive microbial diversity within the chicken gut microbiome revealed by metagenomics and culture.</title>
        <authorList>
            <person name="Gilroy R."/>
            <person name="Ravi A."/>
            <person name="Getino M."/>
            <person name="Pursley I."/>
            <person name="Horton D.L."/>
            <person name="Alikhan N.F."/>
            <person name="Baker D."/>
            <person name="Gharbi K."/>
            <person name="Hall N."/>
            <person name="Watson M."/>
            <person name="Adriaenssens E.M."/>
            <person name="Foster-Nyarko E."/>
            <person name="Jarju S."/>
            <person name="Secka A."/>
            <person name="Antonio M."/>
            <person name="Oren A."/>
            <person name="Chaudhuri R.R."/>
            <person name="La Ragione R."/>
            <person name="Hildebrand F."/>
            <person name="Pallen M.J."/>
        </authorList>
    </citation>
    <scope>NUCLEOTIDE SEQUENCE</scope>
    <source>
        <strain evidence="1">CHK178-757</strain>
    </source>
</reference>
<protein>
    <submittedName>
        <fullName evidence="1">Alkaline phosphatase family protein</fullName>
    </submittedName>
</protein>
<organism evidence="1 2">
    <name type="scientific">Candidatus Scybalocola faecigallinarum</name>
    <dbReference type="NCBI Taxonomy" id="2840941"/>
    <lineage>
        <taxon>Bacteria</taxon>
        <taxon>Bacillati</taxon>
        <taxon>Bacillota</taxon>
        <taxon>Clostridia</taxon>
        <taxon>Lachnospirales</taxon>
        <taxon>Lachnospiraceae</taxon>
        <taxon>Lachnospiraceae incertae sedis</taxon>
        <taxon>Candidatus Scybalocola (ex Gilroy et al. 2021)</taxon>
    </lineage>
</organism>
<accession>A0A9D1JSS6</accession>
<dbReference type="Gene3D" id="3.40.720.10">
    <property type="entry name" value="Alkaline Phosphatase, subunit A"/>
    <property type="match status" value="1"/>
</dbReference>
<dbReference type="InterPro" id="IPR017850">
    <property type="entry name" value="Alkaline_phosphatase_core_sf"/>
</dbReference>
<evidence type="ECO:0000313" key="1">
    <source>
        <dbReference type="EMBL" id="HIS48630.1"/>
    </source>
</evidence>
<comment type="caution">
    <text evidence="1">The sequence shown here is derived from an EMBL/GenBank/DDBJ whole genome shotgun (WGS) entry which is preliminary data.</text>
</comment>